<dbReference type="STRING" id="1325564.NSJP_0697"/>
<evidence type="ECO:0000313" key="2">
    <source>
        <dbReference type="Proteomes" id="UP000192042"/>
    </source>
</evidence>
<gene>
    <name evidence="1" type="ORF">NSJP_0697</name>
</gene>
<dbReference type="Proteomes" id="UP000192042">
    <property type="component" value="Chromosome I"/>
</dbReference>
<accession>A0A1W1I1Y0</accession>
<keyword evidence="2" id="KW-1185">Reference proteome</keyword>
<evidence type="ECO:0000313" key="1">
    <source>
        <dbReference type="EMBL" id="SLM46869.1"/>
    </source>
</evidence>
<dbReference type="KEGG" id="nja:NSJP_0697"/>
<sequence length="59" mass="6846">MEEAPSERAQSHRGILKKEEFLNYVICRAEWHDSSRQPVWGGQPVCVSPHNYNADFSAW</sequence>
<organism evidence="1 2">
    <name type="scientific">Nitrospira japonica</name>
    <dbReference type="NCBI Taxonomy" id="1325564"/>
    <lineage>
        <taxon>Bacteria</taxon>
        <taxon>Pseudomonadati</taxon>
        <taxon>Nitrospirota</taxon>
        <taxon>Nitrospiria</taxon>
        <taxon>Nitrospirales</taxon>
        <taxon>Nitrospiraceae</taxon>
        <taxon>Nitrospira</taxon>
    </lineage>
</organism>
<dbReference type="AlphaFoldDB" id="A0A1W1I1Y0"/>
<reference evidence="1 2" key="1">
    <citation type="submission" date="2017-03" db="EMBL/GenBank/DDBJ databases">
        <authorList>
            <person name="Afonso C.L."/>
            <person name="Miller P.J."/>
            <person name="Scott M.A."/>
            <person name="Spackman E."/>
            <person name="Goraichik I."/>
            <person name="Dimitrov K.M."/>
            <person name="Suarez D.L."/>
            <person name="Swayne D.E."/>
        </authorList>
    </citation>
    <scope>NUCLEOTIDE SEQUENCE [LARGE SCALE GENOMIC DNA]</scope>
    <source>
        <strain evidence="1">Genome sequencing of Nitrospira japonica strain NJ11</strain>
    </source>
</reference>
<name>A0A1W1I1Y0_9BACT</name>
<proteinExistence type="predicted"/>
<protein>
    <submittedName>
        <fullName evidence="1">Uncharacterized protein</fullName>
    </submittedName>
</protein>
<dbReference type="EMBL" id="LT828648">
    <property type="protein sequence ID" value="SLM46869.1"/>
    <property type="molecule type" value="Genomic_DNA"/>
</dbReference>